<organism evidence="3 4">
    <name type="scientific">Drosophila hydei</name>
    <name type="common">Fruit fly</name>
    <dbReference type="NCBI Taxonomy" id="7224"/>
    <lineage>
        <taxon>Eukaryota</taxon>
        <taxon>Metazoa</taxon>
        <taxon>Ecdysozoa</taxon>
        <taxon>Arthropoda</taxon>
        <taxon>Hexapoda</taxon>
        <taxon>Insecta</taxon>
        <taxon>Pterygota</taxon>
        <taxon>Neoptera</taxon>
        <taxon>Endopterygota</taxon>
        <taxon>Diptera</taxon>
        <taxon>Brachycera</taxon>
        <taxon>Muscomorpha</taxon>
        <taxon>Ephydroidea</taxon>
        <taxon>Drosophilidae</taxon>
        <taxon>Drosophila</taxon>
    </lineage>
</organism>
<keyword evidence="3" id="KW-1185">Reference proteome</keyword>
<accession>A0A6J1LMM6</accession>
<feature type="region of interest" description="Disordered" evidence="1">
    <location>
        <begin position="148"/>
        <end position="187"/>
    </location>
</feature>
<dbReference type="KEGG" id="dhe:111597955"/>
<reference evidence="4" key="1">
    <citation type="submission" date="2025-08" db="UniProtKB">
        <authorList>
            <consortium name="RefSeq"/>
        </authorList>
    </citation>
    <scope>IDENTIFICATION</scope>
    <source>
        <strain evidence="4">15085-1641.00</strain>
        <tissue evidence="4">Whole body</tissue>
    </source>
</reference>
<dbReference type="Proteomes" id="UP000504633">
    <property type="component" value="Unplaced"/>
</dbReference>
<dbReference type="OMA" id="GTLYFWA"/>
<keyword evidence="2" id="KW-0812">Transmembrane</keyword>
<name>A0A6J1LMM6_DROHY</name>
<evidence type="ECO:0000256" key="2">
    <source>
        <dbReference type="SAM" id="Phobius"/>
    </source>
</evidence>
<dbReference type="GO" id="GO:0033617">
    <property type="term" value="P:mitochondrial respiratory chain complex IV assembly"/>
    <property type="evidence" value="ECO:0007669"/>
    <property type="project" value="TreeGrafter"/>
</dbReference>
<feature type="transmembrane region" description="Helical" evidence="2">
    <location>
        <begin position="14"/>
        <end position="32"/>
    </location>
</feature>
<keyword evidence="2" id="KW-0472">Membrane</keyword>
<sequence>MPTIKLRLPSNRTLGNICVYGAMVSISAVMFMRWKLEDRVRSTEYYKLAMQTLRQHKGAVGLLGEPIKDSGFDMSNANNICNADRAQFEISVRGPKDKGTVFFWATNREKGWFIDRLELEANQHPNKRFLIKKQNDYSMEAPLERNHTELPEGVPHYERQTYPKPQPLHQAEESSAFVHTADGGRMR</sequence>
<dbReference type="RefSeq" id="XP_023168687.1">
    <property type="nucleotide sequence ID" value="XM_023312919.1"/>
</dbReference>
<evidence type="ECO:0000256" key="1">
    <source>
        <dbReference type="SAM" id="MobiDB-lite"/>
    </source>
</evidence>
<dbReference type="InterPro" id="IPR014807">
    <property type="entry name" value="Coa1"/>
</dbReference>
<dbReference type="OrthoDB" id="10037790at2759"/>
<evidence type="ECO:0000313" key="3">
    <source>
        <dbReference type="Proteomes" id="UP000504633"/>
    </source>
</evidence>
<dbReference type="AlphaFoldDB" id="A0A6J1LMM6"/>
<dbReference type="PANTHER" id="PTHR47148">
    <property type="entry name" value="CYTOCHROME C OXIDASE ASSEMBLY FACTOR 1 HOMOLOG"/>
    <property type="match status" value="1"/>
</dbReference>
<dbReference type="PANTHER" id="PTHR47148:SF1">
    <property type="entry name" value="CYTOCHROME C OXIDASE ASSEMBLY FACTOR 1 HOMOLOG"/>
    <property type="match status" value="1"/>
</dbReference>
<gene>
    <name evidence="4" type="primary">LOC111597955</name>
</gene>
<feature type="compositionally biased region" description="Basic and acidic residues" evidence="1">
    <location>
        <begin position="148"/>
        <end position="161"/>
    </location>
</feature>
<dbReference type="GO" id="GO:0032981">
    <property type="term" value="P:mitochondrial respiratory chain complex I assembly"/>
    <property type="evidence" value="ECO:0007669"/>
    <property type="project" value="TreeGrafter"/>
</dbReference>
<evidence type="ECO:0000313" key="4">
    <source>
        <dbReference type="RefSeq" id="XP_023168687.1"/>
    </source>
</evidence>
<dbReference type="GO" id="GO:0005743">
    <property type="term" value="C:mitochondrial inner membrane"/>
    <property type="evidence" value="ECO:0007669"/>
    <property type="project" value="TreeGrafter"/>
</dbReference>
<dbReference type="Pfam" id="PF08695">
    <property type="entry name" value="Coa1"/>
    <property type="match status" value="1"/>
</dbReference>
<dbReference type="GeneID" id="111597955"/>
<keyword evidence="2" id="KW-1133">Transmembrane helix</keyword>
<protein>
    <submittedName>
        <fullName evidence="4">Uncharacterized protein LOC111597955</fullName>
    </submittedName>
</protein>
<proteinExistence type="predicted"/>